<dbReference type="RefSeq" id="WP_087374380.1">
    <property type="nucleotide sequence ID" value="NZ_NFKK01000021.1"/>
</dbReference>
<evidence type="ECO:0000256" key="9">
    <source>
        <dbReference type="SAM" id="Phobius"/>
    </source>
</evidence>
<evidence type="ECO:0000256" key="2">
    <source>
        <dbReference type="ARBA" id="ARBA00022448"/>
    </source>
</evidence>
<name>A0A1Y4L6K3_9FIRM</name>
<feature type="transmembrane region" description="Helical" evidence="9">
    <location>
        <begin position="12"/>
        <end position="36"/>
    </location>
</feature>
<evidence type="ECO:0000313" key="11">
    <source>
        <dbReference type="EMBL" id="OUP51480.1"/>
    </source>
</evidence>
<comment type="caution">
    <text evidence="11">The sequence shown here is derived from an EMBL/GenBank/DDBJ whole genome shotgun (WGS) entry which is preliminary data.</text>
</comment>
<dbReference type="GO" id="GO:0015740">
    <property type="term" value="P:C4-dicarboxylate transport"/>
    <property type="evidence" value="ECO:0007669"/>
    <property type="project" value="TreeGrafter"/>
</dbReference>
<dbReference type="Proteomes" id="UP000195897">
    <property type="component" value="Unassembled WGS sequence"/>
</dbReference>
<evidence type="ECO:0000313" key="12">
    <source>
        <dbReference type="Proteomes" id="UP000195897"/>
    </source>
</evidence>
<evidence type="ECO:0000256" key="7">
    <source>
        <dbReference type="ARBA" id="ARBA00023136"/>
    </source>
</evidence>
<keyword evidence="5 9" id="KW-0812">Transmembrane</keyword>
<evidence type="ECO:0000256" key="8">
    <source>
        <dbReference type="ARBA" id="ARBA00038436"/>
    </source>
</evidence>
<comment type="similarity">
    <text evidence="8">Belongs to the TRAP transporter small permease family.</text>
</comment>
<dbReference type="PANTHER" id="PTHR35011">
    <property type="entry name" value="2,3-DIKETO-L-GULONATE TRAP TRANSPORTER SMALL PERMEASE PROTEIN YIAM"/>
    <property type="match status" value="1"/>
</dbReference>
<dbReference type="Pfam" id="PF04290">
    <property type="entry name" value="DctQ"/>
    <property type="match status" value="1"/>
</dbReference>
<feature type="domain" description="Tripartite ATP-independent periplasmic transporters DctQ component" evidence="10">
    <location>
        <begin position="24"/>
        <end position="147"/>
    </location>
</feature>
<evidence type="ECO:0000256" key="6">
    <source>
        <dbReference type="ARBA" id="ARBA00022989"/>
    </source>
</evidence>
<dbReference type="AlphaFoldDB" id="A0A1Y4L6K3"/>
<evidence type="ECO:0000259" key="10">
    <source>
        <dbReference type="Pfam" id="PF04290"/>
    </source>
</evidence>
<keyword evidence="7 9" id="KW-0472">Membrane</keyword>
<keyword evidence="2" id="KW-0813">Transport</keyword>
<keyword evidence="6 9" id="KW-1133">Transmembrane helix</keyword>
<feature type="transmembrane region" description="Helical" evidence="9">
    <location>
        <begin position="120"/>
        <end position="137"/>
    </location>
</feature>
<proteinExistence type="inferred from homology"/>
<dbReference type="InterPro" id="IPR055348">
    <property type="entry name" value="DctQ"/>
</dbReference>
<evidence type="ECO:0000256" key="5">
    <source>
        <dbReference type="ARBA" id="ARBA00022692"/>
    </source>
</evidence>
<keyword evidence="3" id="KW-1003">Cell membrane</keyword>
<dbReference type="GO" id="GO:0022857">
    <property type="term" value="F:transmembrane transporter activity"/>
    <property type="evidence" value="ECO:0007669"/>
    <property type="project" value="TreeGrafter"/>
</dbReference>
<evidence type="ECO:0000256" key="1">
    <source>
        <dbReference type="ARBA" id="ARBA00004429"/>
    </source>
</evidence>
<reference evidence="12" key="1">
    <citation type="submission" date="2017-04" db="EMBL/GenBank/DDBJ databases">
        <title>Function of individual gut microbiota members based on whole genome sequencing of pure cultures obtained from chicken caecum.</title>
        <authorList>
            <person name="Medvecky M."/>
            <person name="Cejkova D."/>
            <person name="Polansky O."/>
            <person name="Karasova D."/>
            <person name="Kubasova T."/>
            <person name="Cizek A."/>
            <person name="Rychlik I."/>
        </authorList>
    </citation>
    <scope>NUCLEOTIDE SEQUENCE [LARGE SCALE GENOMIC DNA]</scope>
    <source>
        <strain evidence="12">An180</strain>
    </source>
</reference>
<keyword evidence="4" id="KW-0997">Cell inner membrane</keyword>
<feature type="transmembrane region" description="Helical" evidence="9">
    <location>
        <begin position="87"/>
        <end position="108"/>
    </location>
</feature>
<dbReference type="EMBL" id="NFKK01000021">
    <property type="protein sequence ID" value="OUP51480.1"/>
    <property type="molecule type" value="Genomic_DNA"/>
</dbReference>
<sequence length="210" mass="24226">MKKTLKWLDINFEPLLIMVIFIAMTCLICLQVILRFFMGSGFAWGEEFATFMFVWLCFLGISYAFRNNRQISVDFLRNMLPEKPRKALVLLIDVSMLVLMGLFLYGAVQNVMTAAKYNDMAASVQVSLNVCYTAAVVEQLSMIRLLQTIVWKIRHFGASYELFENRGGLYSGATKICFMPKYFRDDEEQHMNAELVEEEKKYSHEGGKEA</sequence>
<dbReference type="GO" id="GO:0005886">
    <property type="term" value="C:plasma membrane"/>
    <property type="evidence" value="ECO:0007669"/>
    <property type="project" value="UniProtKB-SubCell"/>
</dbReference>
<evidence type="ECO:0000256" key="4">
    <source>
        <dbReference type="ARBA" id="ARBA00022519"/>
    </source>
</evidence>
<dbReference type="PANTHER" id="PTHR35011:SF2">
    <property type="entry name" value="2,3-DIKETO-L-GULONATE TRAP TRANSPORTER SMALL PERMEASE PROTEIN YIAM"/>
    <property type="match status" value="1"/>
</dbReference>
<feature type="transmembrane region" description="Helical" evidence="9">
    <location>
        <begin position="48"/>
        <end position="66"/>
    </location>
</feature>
<comment type="subcellular location">
    <subcellularLocation>
        <location evidence="1">Cell inner membrane</location>
        <topology evidence="1">Multi-pass membrane protein</topology>
    </subcellularLocation>
</comment>
<protein>
    <recommendedName>
        <fullName evidence="10">Tripartite ATP-independent periplasmic transporters DctQ component domain-containing protein</fullName>
    </recommendedName>
</protein>
<organism evidence="11 12">
    <name type="scientific">Butyricicoccus pullicaecorum</name>
    <dbReference type="NCBI Taxonomy" id="501571"/>
    <lineage>
        <taxon>Bacteria</taxon>
        <taxon>Bacillati</taxon>
        <taxon>Bacillota</taxon>
        <taxon>Clostridia</taxon>
        <taxon>Eubacteriales</taxon>
        <taxon>Butyricicoccaceae</taxon>
        <taxon>Butyricicoccus</taxon>
    </lineage>
</organism>
<evidence type="ECO:0000256" key="3">
    <source>
        <dbReference type="ARBA" id="ARBA00022475"/>
    </source>
</evidence>
<gene>
    <name evidence="11" type="ORF">B5F17_12715</name>
</gene>
<accession>A0A1Y4L6K3</accession>
<dbReference type="InterPro" id="IPR007387">
    <property type="entry name" value="TRAP_DctQ"/>
</dbReference>